<dbReference type="EC" id="2.7.1.24" evidence="4"/>
<dbReference type="AlphaFoldDB" id="A0A9W8A095"/>
<evidence type="ECO:0000313" key="5">
    <source>
        <dbReference type="Proteomes" id="UP001150538"/>
    </source>
</evidence>
<evidence type="ECO:0000256" key="3">
    <source>
        <dbReference type="SAM" id="Phobius"/>
    </source>
</evidence>
<evidence type="ECO:0000313" key="4">
    <source>
        <dbReference type="EMBL" id="KAJ1915501.1"/>
    </source>
</evidence>
<keyword evidence="3" id="KW-0472">Membrane</keyword>
<dbReference type="InterPro" id="IPR001977">
    <property type="entry name" value="Depp_CoAkinase"/>
</dbReference>
<keyword evidence="4" id="KW-0418">Kinase</keyword>
<keyword evidence="2" id="KW-0067">ATP-binding</keyword>
<name>A0A9W8A095_9FUNG</name>
<keyword evidence="4" id="KW-0808">Transferase</keyword>
<sequence>MDKFCSKIVVVDCDRDIQLDRLMRRDSIDRDVAESKINAQLSMGYKKSLASCVINNNGSKQEALEKVDSIVMEWMPSRFRTFGFLVAPFTILVGLSSILAVGKTWAGMWSIKLGSAWLVSSFLLN</sequence>
<dbReference type="GO" id="GO:0015937">
    <property type="term" value="P:coenzyme A biosynthetic process"/>
    <property type="evidence" value="ECO:0007669"/>
    <property type="project" value="InterPro"/>
</dbReference>
<dbReference type="GO" id="GO:0004140">
    <property type="term" value="F:dephospho-CoA kinase activity"/>
    <property type="evidence" value="ECO:0007669"/>
    <property type="project" value="UniProtKB-EC"/>
</dbReference>
<organism evidence="4 5">
    <name type="scientific">Mycoemilia scoparia</name>
    <dbReference type="NCBI Taxonomy" id="417184"/>
    <lineage>
        <taxon>Eukaryota</taxon>
        <taxon>Fungi</taxon>
        <taxon>Fungi incertae sedis</taxon>
        <taxon>Zoopagomycota</taxon>
        <taxon>Kickxellomycotina</taxon>
        <taxon>Kickxellomycetes</taxon>
        <taxon>Kickxellales</taxon>
        <taxon>Kickxellaceae</taxon>
        <taxon>Mycoemilia</taxon>
    </lineage>
</organism>
<dbReference type="SUPFAM" id="SSF52540">
    <property type="entry name" value="P-loop containing nucleoside triphosphate hydrolases"/>
    <property type="match status" value="1"/>
</dbReference>
<dbReference type="EMBL" id="JANBPU010000143">
    <property type="protein sequence ID" value="KAJ1915501.1"/>
    <property type="molecule type" value="Genomic_DNA"/>
</dbReference>
<dbReference type="GO" id="GO:0005524">
    <property type="term" value="F:ATP binding"/>
    <property type="evidence" value="ECO:0007669"/>
    <property type="project" value="UniProtKB-KW"/>
</dbReference>
<keyword evidence="3" id="KW-0812">Transmembrane</keyword>
<dbReference type="Pfam" id="PF01121">
    <property type="entry name" value="CoaE"/>
    <property type="match status" value="1"/>
</dbReference>
<dbReference type="InterPro" id="IPR027417">
    <property type="entry name" value="P-loop_NTPase"/>
</dbReference>
<keyword evidence="1" id="KW-0547">Nucleotide-binding</keyword>
<protein>
    <submittedName>
        <fullName evidence="4">Dephospho-CoA kinase</fullName>
        <ecNumber evidence="4">2.7.1.24</ecNumber>
    </submittedName>
</protein>
<dbReference type="Gene3D" id="3.40.50.300">
    <property type="entry name" value="P-loop containing nucleotide triphosphate hydrolases"/>
    <property type="match status" value="1"/>
</dbReference>
<dbReference type="CDD" id="cd02022">
    <property type="entry name" value="DPCK"/>
    <property type="match status" value="1"/>
</dbReference>
<accession>A0A9W8A095</accession>
<dbReference type="Proteomes" id="UP001150538">
    <property type="component" value="Unassembled WGS sequence"/>
</dbReference>
<dbReference type="PROSITE" id="PS51219">
    <property type="entry name" value="DPCK"/>
    <property type="match status" value="1"/>
</dbReference>
<keyword evidence="3" id="KW-1133">Transmembrane helix</keyword>
<comment type="caution">
    <text evidence="4">The sequence shown here is derived from an EMBL/GenBank/DDBJ whole genome shotgun (WGS) entry which is preliminary data.</text>
</comment>
<evidence type="ECO:0000256" key="1">
    <source>
        <dbReference type="ARBA" id="ARBA00022741"/>
    </source>
</evidence>
<evidence type="ECO:0000256" key="2">
    <source>
        <dbReference type="ARBA" id="ARBA00022840"/>
    </source>
</evidence>
<dbReference type="OrthoDB" id="247245at2759"/>
<reference evidence="4" key="1">
    <citation type="submission" date="2022-07" db="EMBL/GenBank/DDBJ databases">
        <title>Phylogenomic reconstructions and comparative analyses of Kickxellomycotina fungi.</title>
        <authorList>
            <person name="Reynolds N.K."/>
            <person name="Stajich J.E."/>
            <person name="Barry K."/>
            <person name="Grigoriev I.V."/>
            <person name="Crous P."/>
            <person name="Smith M.E."/>
        </authorList>
    </citation>
    <scope>NUCLEOTIDE SEQUENCE</scope>
    <source>
        <strain evidence="4">NBRC 100468</strain>
    </source>
</reference>
<proteinExistence type="predicted"/>
<feature type="transmembrane region" description="Helical" evidence="3">
    <location>
        <begin position="106"/>
        <end position="124"/>
    </location>
</feature>
<gene>
    <name evidence="4" type="primary">CAB5</name>
    <name evidence="4" type="ORF">H4219_004283</name>
</gene>
<keyword evidence="5" id="KW-1185">Reference proteome</keyword>
<feature type="transmembrane region" description="Helical" evidence="3">
    <location>
        <begin position="82"/>
        <end position="100"/>
    </location>
</feature>